<name>A0ABX7NM90_9BACT</name>
<keyword evidence="3" id="KW-1185">Reference proteome</keyword>
<proteinExistence type="predicted"/>
<evidence type="ECO:0000313" key="3">
    <source>
        <dbReference type="Proteomes" id="UP000662747"/>
    </source>
</evidence>
<protein>
    <recommendedName>
        <fullName evidence="4">Lipoprotein</fullName>
    </recommendedName>
</protein>
<dbReference type="RefSeq" id="WP_206721563.1">
    <property type="nucleotide sequence ID" value="NZ_CP071090.1"/>
</dbReference>
<accession>A0ABX7NM90</accession>
<dbReference type="EMBL" id="CP071090">
    <property type="protein sequence ID" value="QSQ19982.1"/>
    <property type="molecule type" value="Genomic_DNA"/>
</dbReference>
<feature type="chain" id="PRO_5046130432" description="Lipoprotein" evidence="1">
    <location>
        <begin position="20"/>
        <end position="126"/>
    </location>
</feature>
<evidence type="ECO:0008006" key="4">
    <source>
        <dbReference type="Google" id="ProtNLM"/>
    </source>
</evidence>
<evidence type="ECO:0000256" key="1">
    <source>
        <dbReference type="SAM" id="SignalP"/>
    </source>
</evidence>
<feature type="signal peptide" evidence="1">
    <location>
        <begin position="1"/>
        <end position="19"/>
    </location>
</feature>
<gene>
    <name evidence="2" type="ORF">JY651_32500</name>
</gene>
<sequence>MRFTSVLMLLATALLTACGDDDESGVCPAVWIPAVRMTVVNTLGVAVQDARVTFSLDGEEEEEATCTQQGQTEGSCLEWTTRNEVGRYDLHATSSDGLRSDSDEVTVTGGACGPTGTTDVQLVLPD</sequence>
<dbReference type="PROSITE" id="PS51257">
    <property type="entry name" value="PROKAR_LIPOPROTEIN"/>
    <property type="match status" value="1"/>
</dbReference>
<dbReference type="Proteomes" id="UP000662747">
    <property type="component" value="Chromosome"/>
</dbReference>
<organism evidence="2 3">
    <name type="scientific">Pyxidicoccus parkwayensis</name>
    <dbReference type="NCBI Taxonomy" id="2813578"/>
    <lineage>
        <taxon>Bacteria</taxon>
        <taxon>Pseudomonadati</taxon>
        <taxon>Myxococcota</taxon>
        <taxon>Myxococcia</taxon>
        <taxon>Myxococcales</taxon>
        <taxon>Cystobacterineae</taxon>
        <taxon>Myxococcaceae</taxon>
        <taxon>Pyxidicoccus</taxon>
    </lineage>
</organism>
<reference evidence="2 3" key="1">
    <citation type="submission" date="2021-02" db="EMBL/GenBank/DDBJ databases">
        <title>De Novo genome assembly of isolated myxobacteria.</title>
        <authorList>
            <person name="Stevens D.C."/>
        </authorList>
    </citation>
    <scope>NUCLEOTIDE SEQUENCE [LARGE SCALE GENOMIC DNA]</scope>
    <source>
        <strain evidence="3">SCPEA02</strain>
    </source>
</reference>
<evidence type="ECO:0000313" key="2">
    <source>
        <dbReference type="EMBL" id="QSQ19982.1"/>
    </source>
</evidence>
<keyword evidence="1" id="KW-0732">Signal</keyword>